<evidence type="ECO:0000256" key="5">
    <source>
        <dbReference type="ARBA" id="ARBA00023242"/>
    </source>
</evidence>
<dbReference type="PANTHER" id="PTHR45881">
    <property type="entry name" value="CHECKPOINT SUPPRESSOR 1-LIKE, ISOFORM A-RELATED"/>
    <property type="match status" value="1"/>
</dbReference>
<evidence type="ECO:0000256" key="3">
    <source>
        <dbReference type="ARBA" id="ARBA00023125"/>
    </source>
</evidence>
<evidence type="ECO:0000256" key="4">
    <source>
        <dbReference type="ARBA" id="ARBA00023163"/>
    </source>
</evidence>
<evidence type="ECO:0000256" key="1">
    <source>
        <dbReference type="ARBA" id="ARBA00004123"/>
    </source>
</evidence>
<sequence>MSGIQQPTNNHALALLALKSAPTSPTRTSWSPDCVGTAIARLEGRDFEFTMRKQRITIGRNSSKGDVDVNMGHSSFISRVHLEIFNDHPNFFMKCNGKNGVFIDGIFQRKGAPPLQLPRTCILRFPSTNIKIQFQSLIDEAVVPPQPVAVATPKKKPPLPPLKINIPEPQEAAASPCPSPTGTISAANSCPTSPRSGFAHQPRFALIPDLQAVAAYAAAHTRDERGENSNSSSSGVSINNSNASTGVATTVTVSSTSTPAGSEGSRDESKPPYSYAQLIVQAITQAADKQLTLSGIYAYITKNYPYYRTADKGWQNSIRHNLSLNRYFIKVPRSQEEPGKGSFWRIDPVSESKLTNQAFRRRRQRGVPCFRTPFGGLSSRSAPASPSHMAGSFTPDCLSREGSPIPEAGAETEVSQANAATSQVSFMQQVHQVQHPQQQQQQQQQAHGGIADLRFSQSAPGSPSGSRVLSPVTVSTASGRPAIHQIPSVIASSKPKIFMATPGQVLVNAPAGATLTNGTTHLEIKKDNGEAVSLGLTGASQKIASLVATANQAQFQTRALNPVTLVRNMHGVSANAAQHVVVTSAGAGADQHVTLIPQSVQLVGASSATGATLVSSAGVQQQQQHVVSGPGGAVLQQALTVQAGAAAGGGGQHVQLQMFPQQVVLQQTQPQELKLSMPPNGADQGASAVDLASTWLKQDTKSSAVHVLMPHQLSGAVKREANDDGQDMAAGKKIKTEEDSIQLAAQGEHE</sequence>
<dbReference type="InterPro" id="IPR047394">
    <property type="entry name" value="FH_FOXK1"/>
</dbReference>
<evidence type="ECO:0000313" key="10">
    <source>
        <dbReference type="EMBL" id="GFS23241.1"/>
    </source>
</evidence>
<accession>A0AAV4JRN4</accession>
<dbReference type="AlphaFoldDB" id="A0AAV4JRN4"/>
<feature type="domain" description="Fork-head" evidence="9">
    <location>
        <begin position="270"/>
        <end position="365"/>
    </location>
</feature>
<evidence type="ECO:0000259" key="8">
    <source>
        <dbReference type="PROSITE" id="PS50006"/>
    </source>
</evidence>
<name>A0AAV4JRN4_9GAST</name>
<feature type="DNA-binding region" description="Fork-head" evidence="6">
    <location>
        <begin position="270"/>
        <end position="365"/>
    </location>
</feature>
<dbReference type="CDD" id="cd20054">
    <property type="entry name" value="FH_FOXK1"/>
    <property type="match status" value="1"/>
</dbReference>
<keyword evidence="2" id="KW-0805">Transcription regulation</keyword>
<dbReference type="CDD" id="cd22688">
    <property type="entry name" value="FHA_FOXK"/>
    <property type="match status" value="1"/>
</dbReference>
<dbReference type="Proteomes" id="UP000762676">
    <property type="component" value="Unassembled WGS sequence"/>
</dbReference>
<dbReference type="GO" id="GO:0000978">
    <property type="term" value="F:RNA polymerase II cis-regulatory region sequence-specific DNA binding"/>
    <property type="evidence" value="ECO:0007669"/>
    <property type="project" value="TreeGrafter"/>
</dbReference>
<protein>
    <submittedName>
        <fullName evidence="10">Forkhead box protein K1</fullName>
    </submittedName>
</protein>
<dbReference type="SUPFAM" id="SSF49879">
    <property type="entry name" value="SMAD/FHA domain"/>
    <property type="match status" value="1"/>
</dbReference>
<dbReference type="FunFam" id="1.10.10.10:FF:000030">
    <property type="entry name" value="Forkhead box protein K2"/>
    <property type="match status" value="1"/>
</dbReference>
<dbReference type="InterPro" id="IPR030456">
    <property type="entry name" value="TF_fork_head_CS_2"/>
</dbReference>
<feature type="domain" description="FHA" evidence="8">
    <location>
        <begin position="56"/>
        <end position="108"/>
    </location>
</feature>
<dbReference type="Gene3D" id="1.10.10.10">
    <property type="entry name" value="Winged helix-like DNA-binding domain superfamily/Winged helix DNA-binding domain"/>
    <property type="match status" value="1"/>
</dbReference>
<dbReference type="GO" id="GO:0000981">
    <property type="term" value="F:DNA-binding transcription factor activity, RNA polymerase II-specific"/>
    <property type="evidence" value="ECO:0007669"/>
    <property type="project" value="TreeGrafter"/>
</dbReference>
<feature type="compositionally biased region" description="Low complexity" evidence="7">
    <location>
        <begin position="428"/>
        <end position="445"/>
    </location>
</feature>
<feature type="region of interest" description="Disordered" evidence="7">
    <location>
        <begin position="716"/>
        <end position="750"/>
    </location>
</feature>
<feature type="region of interest" description="Disordered" evidence="7">
    <location>
        <begin position="377"/>
        <end position="449"/>
    </location>
</feature>
<reference evidence="10 11" key="1">
    <citation type="journal article" date="2021" name="Elife">
        <title>Chloroplast acquisition without the gene transfer in kleptoplastic sea slugs, Plakobranchus ocellatus.</title>
        <authorList>
            <person name="Maeda T."/>
            <person name="Takahashi S."/>
            <person name="Yoshida T."/>
            <person name="Shimamura S."/>
            <person name="Takaki Y."/>
            <person name="Nagai Y."/>
            <person name="Toyoda A."/>
            <person name="Suzuki Y."/>
            <person name="Arimoto A."/>
            <person name="Ishii H."/>
            <person name="Satoh N."/>
            <person name="Nishiyama T."/>
            <person name="Hasebe M."/>
            <person name="Maruyama T."/>
            <person name="Minagawa J."/>
            <person name="Obokata J."/>
            <person name="Shigenobu S."/>
        </authorList>
    </citation>
    <scope>NUCLEOTIDE SEQUENCE [LARGE SCALE GENOMIC DNA]</scope>
</reference>
<proteinExistence type="predicted"/>
<feature type="compositionally biased region" description="Polar residues" evidence="7">
    <location>
        <begin position="180"/>
        <end position="195"/>
    </location>
</feature>
<dbReference type="Pfam" id="PF00250">
    <property type="entry name" value="Forkhead"/>
    <property type="match status" value="1"/>
</dbReference>
<dbReference type="Gene3D" id="2.60.200.20">
    <property type="match status" value="1"/>
</dbReference>
<evidence type="ECO:0000256" key="6">
    <source>
        <dbReference type="PROSITE-ProRule" id="PRU00089"/>
    </source>
</evidence>
<dbReference type="GO" id="GO:0045893">
    <property type="term" value="P:positive regulation of DNA-templated transcription"/>
    <property type="evidence" value="ECO:0007669"/>
    <property type="project" value="UniProtKB-ARBA"/>
</dbReference>
<dbReference type="InterPro" id="IPR018122">
    <property type="entry name" value="TF_fork_head_CS_1"/>
</dbReference>
<dbReference type="InterPro" id="IPR036388">
    <property type="entry name" value="WH-like_DNA-bd_sf"/>
</dbReference>
<dbReference type="PRINTS" id="PR00053">
    <property type="entry name" value="FORKHEAD"/>
</dbReference>
<feature type="compositionally biased region" description="Low complexity" evidence="7">
    <location>
        <begin position="228"/>
        <end position="262"/>
    </location>
</feature>
<dbReference type="SUPFAM" id="SSF46785">
    <property type="entry name" value="Winged helix' DNA-binding domain"/>
    <property type="match status" value="1"/>
</dbReference>
<feature type="region of interest" description="Disordered" evidence="7">
    <location>
        <begin position="219"/>
        <end position="271"/>
    </location>
</feature>
<organism evidence="10 11">
    <name type="scientific">Elysia marginata</name>
    <dbReference type="NCBI Taxonomy" id="1093978"/>
    <lineage>
        <taxon>Eukaryota</taxon>
        <taxon>Metazoa</taxon>
        <taxon>Spiralia</taxon>
        <taxon>Lophotrochozoa</taxon>
        <taxon>Mollusca</taxon>
        <taxon>Gastropoda</taxon>
        <taxon>Heterobranchia</taxon>
        <taxon>Euthyneura</taxon>
        <taxon>Panpulmonata</taxon>
        <taxon>Sacoglossa</taxon>
        <taxon>Placobranchoidea</taxon>
        <taxon>Plakobranchidae</taxon>
        <taxon>Elysia</taxon>
    </lineage>
</organism>
<dbReference type="SMART" id="SM00240">
    <property type="entry name" value="FHA"/>
    <property type="match status" value="1"/>
</dbReference>
<keyword evidence="4" id="KW-0804">Transcription</keyword>
<keyword evidence="5 6" id="KW-0539">Nucleus</keyword>
<evidence type="ECO:0000259" key="9">
    <source>
        <dbReference type="PROSITE" id="PS50039"/>
    </source>
</evidence>
<dbReference type="SMART" id="SM00339">
    <property type="entry name" value="FH"/>
    <property type="match status" value="1"/>
</dbReference>
<feature type="region of interest" description="Disordered" evidence="7">
    <location>
        <begin position="152"/>
        <end position="195"/>
    </location>
</feature>
<keyword evidence="11" id="KW-1185">Reference proteome</keyword>
<gene>
    <name evidence="10" type="ORF">ElyMa_003384500</name>
</gene>
<dbReference type="PROSITE" id="PS50039">
    <property type="entry name" value="FORK_HEAD_3"/>
    <property type="match status" value="1"/>
</dbReference>
<dbReference type="PROSITE" id="PS50006">
    <property type="entry name" value="FHA_DOMAIN"/>
    <property type="match status" value="1"/>
</dbReference>
<dbReference type="InterPro" id="IPR008984">
    <property type="entry name" value="SMAD_FHA_dom_sf"/>
</dbReference>
<dbReference type="FunFam" id="2.60.200.20:FF:000031">
    <property type="entry name" value="Forkhead box protein K1"/>
    <property type="match status" value="1"/>
</dbReference>
<dbReference type="EMBL" id="BMAT01006968">
    <property type="protein sequence ID" value="GFS23241.1"/>
    <property type="molecule type" value="Genomic_DNA"/>
</dbReference>
<dbReference type="Pfam" id="PF00498">
    <property type="entry name" value="FHA"/>
    <property type="match status" value="1"/>
</dbReference>
<dbReference type="InterPro" id="IPR036390">
    <property type="entry name" value="WH_DNA-bd_sf"/>
</dbReference>
<evidence type="ECO:0000313" key="11">
    <source>
        <dbReference type="Proteomes" id="UP000762676"/>
    </source>
</evidence>
<dbReference type="PROSITE" id="PS00657">
    <property type="entry name" value="FORK_HEAD_1"/>
    <property type="match status" value="1"/>
</dbReference>
<feature type="compositionally biased region" description="Polar residues" evidence="7">
    <location>
        <begin position="413"/>
        <end position="427"/>
    </location>
</feature>
<comment type="subcellular location">
    <subcellularLocation>
        <location evidence="1 6">Nucleus</location>
    </subcellularLocation>
</comment>
<keyword evidence="3 6" id="KW-0238">DNA-binding</keyword>
<dbReference type="GO" id="GO:0005634">
    <property type="term" value="C:nucleus"/>
    <property type="evidence" value="ECO:0007669"/>
    <property type="project" value="UniProtKB-SubCell"/>
</dbReference>
<dbReference type="InterPro" id="IPR000253">
    <property type="entry name" value="FHA_dom"/>
</dbReference>
<comment type="caution">
    <text evidence="10">The sequence shown here is derived from an EMBL/GenBank/DDBJ whole genome shotgun (WGS) entry which is preliminary data.</text>
</comment>
<dbReference type="PANTHER" id="PTHR45881:SF7">
    <property type="entry name" value="CHECKPOINT SUPPRESSOR 1-LIKE, ISOFORM A-RELATED"/>
    <property type="match status" value="1"/>
</dbReference>
<dbReference type="InterPro" id="IPR001766">
    <property type="entry name" value="Fork_head_dom"/>
</dbReference>
<evidence type="ECO:0000256" key="7">
    <source>
        <dbReference type="SAM" id="MobiDB-lite"/>
    </source>
</evidence>
<evidence type="ECO:0000256" key="2">
    <source>
        <dbReference type="ARBA" id="ARBA00023015"/>
    </source>
</evidence>
<dbReference type="PROSITE" id="PS00658">
    <property type="entry name" value="FORK_HEAD_2"/>
    <property type="match status" value="1"/>
</dbReference>